<evidence type="ECO:0000313" key="9">
    <source>
        <dbReference type="Proteomes" id="UP001151088"/>
    </source>
</evidence>
<protein>
    <submittedName>
        <fullName evidence="8">Chromate transporter</fullName>
    </submittedName>
</protein>
<dbReference type="Proteomes" id="UP001151088">
    <property type="component" value="Unassembled WGS sequence"/>
</dbReference>
<dbReference type="RefSeq" id="WP_258734342.1">
    <property type="nucleotide sequence ID" value="NZ_JANTHZ010000010.1"/>
</dbReference>
<reference evidence="8" key="1">
    <citation type="submission" date="2022-08" db="EMBL/GenBank/DDBJ databases">
        <authorList>
            <person name="Li F."/>
        </authorList>
    </citation>
    <scope>NUCLEOTIDE SEQUENCE</scope>
    <source>
        <strain evidence="8">MQZ15Z-1</strain>
    </source>
</reference>
<feature type="transmembrane region" description="Helical" evidence="7">
    <location>
        <begin position="116"/>
        <end position="133"/>
    </location>
</feature>
<keyword evidence="6 7" id="KW-0472">Membrane</keyword>
<comment type="subcellular location">
    <subcellularLocation>
        <location evidence="1">Cell membrane</location>
        <topology evidence="1">Multi-pass membrane protein</topology>
    </subcellularLocation>
</comment>
<evidence type="ECO:0000256" key="2">
    <source>
        <dbReference type="ARBA" id="ARBA00005262"/>
    </source>
</evidence>
<dbReference type="PANTHER" id="PTHR43663">
    <property type="entry name" value="CHROMATE TRANSPORT PROTEIN-RELATED"/>
    <property type="match status" value="1"/>
</dbReference>
<gene>
    <name evidence="8" type="ORF">NVS89_19050</name>
</gene>
<dbReference type="InterPro" id="IPR003370">
    <property type="entry name" value="Chromate_transpt"/>
</dbReference>
<keyword evidence="3" id="KW-1003">Cell membrane</keyword>
<evidence type="ECO:0000313" key="8">
    <source>
        <dbReference type="EMBL" id="MCS0497189.1"/>
    </source>
</evidence>
<keyword evidence="5 7" id="KW-1133">Transmembrane helix</keyword>
<accession>A0A9X2PEG9</accession>
<keyword evidence="4 7" id="KW-0812">Transmembrane</keyword>
<dbReference type="InterPro" id="IPR052518">
    <property type="entry name" value="CHR_Transporter"/>
</dbReference>
<dbReference type="PANTHER" id="PTHR43663:SF1">
    <property type="entry name" value="CHROMATE TRANSPORTER"/>
    <property type="match status" value="1"/>
</dbReference>
<evidence type="ECO:0000256" key="5">
    <source>
        <dbReference type="ARBA" id="ARBA00022989"/>
    </source>
</evidence>
<organism evidence="8 9">
    <name type="scientific">Ancylobacter mangrovi</name>
    <dbReference type="NCBI Taxonomy" id="2972472"/>
    <lineage>
        <taxon>Bacteria</taxon>
        <taxon>Pseudomonadati</taxon>
        <taxon>Pseudomonadota</taxon>
        <taxon>Alphaproteobacteria</taxon>
        <taxon>Hyphomicrobiales</taxon>
        <taxon>Xanthobacteraceae</taxon>
        <taxon>Ancylobacter</taxon>
    </lineage>
</organism>
<evidence type="ECO:0000256" key="3">
    <source>
        <dbReference type="ARBA" id="ARBA00022475"/>
    </source>
</evidence>
<dbReference type="Pfam" id="PF02417">
    <property type="entry name" value="Chromate_transp"/>
    <property type="match status" value="1"/>
</dbReference>
<name>A0A9X2PEG9_9HYPH</name>
<dbReference type="AlphaFoldDB" id="A0A9X2PEG9"/>
<evidence type="ECO:0000256" key="7">
    <source>
        <dbReference type="SAM" id="Phobius"/>
    </source>
</evidence>
<feature type="transmembrane region" description="Helical" evidence="7">
    <location>
        <begin position="162"/>
        <end position="180"/>
    </location>
</feature>
<dbReference type="GO" id="GO:0005886">
    <property type="term" value="C:plasma membrane"/>
    <property type="evidence" value="ECO:0007669"/>
    <property type="project" value="UniProtKB-SubCell"/>
</dbReference>
<sequence length="183" mass="19030">MAESNPLIALAMVFGPLSLASIGGGVAILPAMQHQAVDVHQWMSPQDFVDLFAVARMSPGPGSMLATLIGWKLYGVTGAFVATVALFLPSSFLCYAATLTWDRHKGTKWHSILQEGLTPVGTGLLAAGAISLFRIADAGPASWAIAGATAGILLLRPRFPPISLLMAAGLCLGGLHLLGIDVR</sequence>
<keyword evidence="9" id="KW-1185">Reference proteome</keyword>
<evidence type="ECO:0000256" key="1">
    <source>
        <dbReference type="ARBA" id="ARBA00004651"/>
    </source>
</evidence>
<comment type="caution">
    <text evidence="8">The sequence shown here is derived from an EMBL/GenBank/DDBJ whole genome shotgun (WGS) entry which is preliminary data.</text>
</comment>
<dbReference type="EMBL" id="JANTHZ010000010">
    <property type="protein sequence ID" value="MCS0497189.1"/>
    <property type="molecule type" value="Genomic_DNA"/>
</dbReference>
<comment type="similarity">
    <text evidence="2">Belongs to the chromate ion transporter (CHR) (TC 2.A.51) family.</text>
</comment>
<dbReference type="GO" id="GO:0015109">
    <property type="term" value="F:chromate transmembrane transporter activity"/>
    <property type="evidence" value="ECO:0007669"/>
    <property type="project" value="InterPro"/>
</dbReference>
<feature type="transmembrane region" description="Helical" evidence="7">
    <location>
        <begin position="7"/>
        <end position="29"/>
    </location>
</feature>
<evidence type="ECO:0000256" key="6">
    <source>
        <dbReference type="ARBA" id="ARBA00023136"/>
    </source>
</evidence>
<proteinExistence type="inferred from homology"/>
<evidence type="ECO:0000256" key="4">
    <source>
        <dbReference type="ARBA" id="ARBA00022692"/>
    </source>
</evidence>
<feature type="transmembrane region" description="Helical" evidence="7">
    <location>
        <begin position="73"/>
        <end position="95"/>
    </location>
</feature>